<organism evidence="1 2">
    <name type="scientific">Tatumella ptyseos ATCC 33301</name>
    <dbReference type="NCBI Taxonomy" id="1005995"/>
    <lineage>
        <taxon>Bacteria</taxon>
        <taxon>Pseudomonadati</taxon>
        <taxon>Pseudomonadota</taxon>
        <taxon>Gammaproteobacteria</taxon>
        <taxon>Enterobacterales</taxon>
        <taxon>Erwiniaceae</taxon>
        <taxon>Tatumella</taxon>
    </lineage>
</organism>
<keyword evidence="2" id="KW-1185">Reference proteome</keyword>
<protein>
    <submittedName>
        <fullName evidence="1">Uncharacterized protein</fullName>
    </submittedName>
</protein>
<name>A0A085JQD8_9GAMM</name>
<dbReference type="Proteomes" id="UP000028602">
    <property type="component" value="Unassembled WGS sequence"/>
</dbReference>
<gene>
    <name evidence="1" type="ORF">GTPT_0263</name>
</gene>
<evidence type="ECO:0000313" key="1">
    <source>
        <dbReference type="EMBL" id="KFD22684.1"/>
    </source>
</evidence>
<comment type="caution">
    <text evidence="1">The sequence shown here is derived from an EMBL/GenBank/DDBJ whole genome shotgun (WGS) entry which is preliminary data.</text>
</comment>
<proteinExistence type="predicted"/>
<reference evidence="1 2" key="1">
    <citation type="submission" date="2014-05" db="EMBL/GenBank/DDBJ databases">
        <title>ATOL: Assembling a taxonomically balanced genome-scale reconstruction of the evolutionary history of the Enterobacteriaceae.</title>
        <authorList>
            <person name="Plunkett G.III."/>
            <person name="Neeno-Eckwall E.C."/>
            <person name="Glasner J.D."/>
            <person name="Perna N.T."/>
        </authorList>
    </citation>
    <scope>NUCLEOTIDE SEQUENCE [LARGE SCALE GENOMIC DNA]</scope>
    <source>
        <strain evidence="1 2">ATCC 33301</strain>
    </source>
</reference>
<accession>A0A085JQD8</accession>
<dbReference type="EMBL" id="JMPR01000004">
    <property type="protein sequence ID" value="KFD22684.1"/>
    <property type="molecule type" value="Genomic_DNA"/>
</dbReference>
<dbReference type="AlphaFoldDB" id="A0A085JQD8"/>
<evidence type="ECO:0000313" key="2">
    <source>
        <dbReference type="Proteomes" id="UP000028602"/>
    </source>
</evidence>
<sequence>MHFSQLFRKAPSGVFDEKKTVIQYDSLTQDSTSIRLTGIVTVIEVGYLLVVN</sequence>